<dbReference type="InterPro" id="IPR036388">
    <property type="entry name" value="WH-like_DNA-bd_sf"/>
</dbReference>
<dbReference type="Pfam" id="PF00072">
    <property type="entry name" value="Response_reg"/>
    <property type="match status" value="1"/>
</dbReference>
<keyword evidence="7" id="KW-1185">Reference proteome</keyword>
<organism evidence="6 7">
    <name type="scientific">Leucothrix pacifica</name>
    <dbReference type="NCBI Taxonomy" id="1247513"/>
    <lineage>
        <taxon>Bacteria</taxon>
        <taxon>Pseudomonadati</taxon>
        <taxon>Pseudomonadota</taxon>
        <taxon>Gammaproteobacteria</taxon>
        <taxon>Thiotrichales</taxon>
        <taxon>Thiotrichaceae</taxon>
        <taxon>Leucothrix</taxon>
    </lineage>
</organism>
<evidence type="ECO:0000259" key="5">
    <source>
        <dbReference type="PROSITE" id="PS50110"/>
    </source>
</evidence>
<dbReference type="SMART" id="SM00421">
    <property type="entry name" value="HTH_LUXR"/>
    <property type="match status" value="1"/>
</dbReference>
<feature type="domain" description="Response regulatory" evidence="5">
    <location>
        <begin position="2"/>
        <end position="118"/>
    </location>
</feature>
<dbReference type="Gene3D" id="1.10.10.10">
    <property type="entry name" value="Winged helix-like DNA-binding domain superfamily/Winged helix DNA-binding domain"/>
    <property type="match status" value="1"/>
</dbReference>
<keyword evidence="1 3" id="KW-0597">Phosphoprotein</keyword>
<dbReference type="OrthoDB" id="9796655at2"/>
<proteinExistence type="predicted"/>
<dbReference type="Proteomes" id="UP000245539">
    <property type="component" value="Unassembled WGS sequence"/>
</dbReference>
<keyword evidence="2" id="KW-0238">DNA-binding</keyword>
<dbReference type="SMART" id="SM00448">
    <property type="entry name" value="REC"/>
    <property type="match status" value="1"/>
</dbReference>
<evidence type="ECO:0000256" key="3">
    <source>
        <dbReference type="PROSITE-ProRule" id="PRU00169"/>
    </source>
</evidence>
<evidence type="ECO:0008006" key="8">
    <source>
        <dbReference type="Google" id="ProtNLM"/>
    </source>
</evidence>
<feature type="domain" description="HTH luxR-type" evidence="4">
    <location>
        <begin position="146"/>
        <end position="211"/>
    </location>
</feature>
<dbReference type="InterPro" id="IPR051015">
    <property type="entry name" value="EvgA-like"/>
</dbReference>
<dbReference type="Gene3D" id="3.40.50.2300">
    <property type="match status" value="1"/>
</dbReference>
<protein>
    <recommendedName>
        <fullName evidence="8">DNA-binding response regulator</fullName>
    </recommendedName>
</protein>
<evidence type="ECO:0000313" key="7">
    <source>
        <dbReference type="Proteomes" id="UP000245539"/>
    </source>
</evidence>
<dbReference type="EMBL" id="QGKM01000002">
    <property type="protein sequence ID" value="PWR00582.1"/>
    <property type="molecule type" value="Genomic_DNA"/>
</dbReference>
<name>A0A317CR63_9GAMM</name>
<evidence type="ECO:0000256" key="1">
    <source>
        <dbReference type="ARBA" id="ARBA00022553"/>
    </source>
</evidence>
<dbReference type="GO" id="GO:0006355">
    <property type="term" value="P:regulation of DNA-templated transcription"/>
    <property type="evidence" value="ECO:0007669"/>
    <property type="project" value="InterPro"/>
</dbReference>
<dbReference type="CDD" id="cd06170">
    <property type="entry name" value="LuxR_C_like"/>
    <property type="match status" value="1"/>
</dbReference>
<evidence type="ECO:0000313" key="6">
    <source>
        <dbReference type="EMBL" id="PWR00582.1"/>
    </source>
</evidence>
<dbReference type="RefSeq" id="WP_109835757.1">
    <property type="nucleotide sequence ID" value="NZ_QGKM01000002.1"/>
</dbReference>
<evidence type="ECO:0000259" key="4">
    <source>
        <dbReference type="PROSITE" id="PS50043"/>
    </source>
</evidence>
<dbReference type="InterPro" id="IPR001789">
    <property type="entry name" value="Sig_transdc_resp-reg_receiver"/>
</dbReference>
<dbReference type="PRINTS" id="PR00038">
    <property type="entry name" value="HTHLUXR"/>
</dbReference>
<dbReference type="PROSITE" id="PS50043">
    <property type="entry name" value="HTH_LUXR_2"/>
    <property type="match status" value="1"/>
</dbReference>
<dbReference type="AlphaFoldDB" id="A0A317CR63"/>
<dbReference type="InterPro" id="IPR058245">
    <property type="entry name" value="NreC/VraR/RcsB-like_REC"/>
</dbReference>
<dbReference type="PANTHER" id="PTHR45566:SF2">
    <property type="entry name" value="NARL SUBFAMILY"/>
    <property type="match status" value="1"/>
</dbReference>
<comment type="caution">
    <text evidence="6">The sequence shown here is derived from an EMBL/GenBank/DDBJ whole genome shotgun (WGS) entry which is preliminary data.</text>
</comment>
<dbReference type="PROSITE" id="PS50110">
    <property type="entry name" value="RESPONSE_REGULATORY"/>
    <property type="match status" value="1"/>
</dbReference>
<feature type="modified residue" description="4-aspartylphosphate" evidence="3">
    <location>
        <position position="53"/>
    </location>
</feature>
<accession>A0A317CR63</accession>
<dbReference type="Pfam" id="PF00196">
    <property type="entry name" value="GerE"/>
    <property type="match status" value="1"/>
</dbReference>
<dbReference type="InterPro" id="IPR011006">
    <property type="entry name" value="CheY-like_superfamily"/>
</dbReference>
<gene>
    <name evidence="6" type="ORF">DKW60_00780</name>
</gene>
<dbReference type="GO" id="GO:0000160">
    <property type="term" value="P:phosphorelay signal transduction system"/>
    <property type="evidence" value="ECO:0007669"/>
    <property type="project" value="InterPro"/>
</dbReference>
<dbReference type="InterPro" id="IPR016032">
    <property type="entry name" value="Sig_transdc_resp-reg_C-effctor"/>
</dbReference>
<evidence type="ECO:0000256" key="2">
    <source>
        <dbReference type="ARBA" id="ARBA00023125"/>
    </source>
</evidence>
<dbReference type="SUPFAM" id="SSF46894">
    <property type="entry name" value="C-terminal effector domain of the bipartite response regulators"/>
    <property type="match status" value="1"/>
</dbReference>
<dbReference type="GO" id="GO:0003677">
    <property type="term" value="F:DNA binding"/>
    <property type="evidence" value="ECO:0007669"/>
    <property type="project" value="UniProtKB-KW"/>
</dbReference>
<sequence>MKVIHVDDHVLFAEGFKAMLTMRTAFDVISLTSAREALTLLDEIGEVDLLLVDLQMPEMNGISMIEAIERRGLLVPVVVISASEDLWEIRKVMNAGAAGFIPKTANTEEIVSILERVMQGEIYLPENIEAGIAHLPQIKPEDGVKQAMAHYHITERQLEVLRLIRQGYNNKDISKILYISIETVRTHVRNLYSAFQVNDRIRCVRAAEEAGLLRRTH</sequence>
<dbReference type="InterPro" id="IPR000792">
    <property type="entry name" value="Tscrpt_reg_LuxR_C"/>
</dbReference>
<dbReference type="SUPFAM" id="SSF52172">
    <property type="entry name" value="CheY-like"/>
    <property type="match status" value="1"/>
</dbReference>
<dbReference type="PANTHER" id="PTHR45566">
    <property type="entry name" value="HTH-TYPE TRANSCRIPTIONAL REGULATOR YHJB-RELATED"/>
    <property type="match status" value="1"/>
</dbReference>
<reference evidence="6 7" key="1">
    <citation type="submission" date="2018-05" db="EMBL/GenBank/DDBJ databases">
        <title>Leucothrix arctica sp. nov., isolated from Arctic seawater.</title>
        <authorList>
            <person name="Choi A."/>
            <person name="Baek K."/>
        </authorList>
    </citation>
    <scope>NUCLEOTIDE SEQUENCE [LARGE SCALE GENOMIC DNA]</scope>
    <source>
        <strain evidence="6 7">JCM 18388</strain>
    </source>
</reference>
<dbReference type="CDD" id="cd17535">
    <property type="entry name" value="REC_NarL-like"/>
    <property type="match status" value="1"/>
</dbReference>